<feature type="chain" id="PRO_5046473535" evidence="1">
    <location>
        <begin position="25"/>
        <end position="480"/>
    </location>
</feature>
<dbReference type="EMBL" id="JBANDL010000002">
    <property type="protein sequence ID" value="MEI2453148.1"/>
    <property type="molecule type" value="Genomic_DNA"/>
</dbReference>
<dbReference type="NCBIfam" id="TIGR02913">
    <property type="entry name" value="HAF_rpt"/>
    <property type="match status" value="2"/>
</dbReference>
<gene>
    <name evidence="2" type="ORF">V2J18_00495</name>
</gene>
<dbReference type="InterPro" id="IPR014262">
    <property type="entry name" value="HAF_rpt"/>
</dbReference>
<keyword evidence="3" id="KW-1185">Reference proteome</keyword>
<accession>A0ABU8CWM4</accession>
<comment type="caution">
    <text evidence="2">The sequence shown here is derived from an EMBL/GenBank/DDBJ whole genome shotgun (WGS) entry which is preliminary data.</text>
</comment>
<keyword evidence="1" id="KW-0732">Signal</keyword>
<evidence type="ECO:0000256" key="1">
    <source>
        <dbReference type="SAM" id="SignalP"/>
    </source>
</evidence>
<protein>
    <submittedName>
        <fullName evidence="2">Uncharacterized protein</fullName>
    </submittedName>
</protein>
<dbReference type="Proteomes" id="UP001387215">
    <property type="component" value="Unassembled WGS sequence"/>
</dbReference>
<name>A0ABU8CWM4_9GAMM</name>
<reference evidence="2 3" key="1">
    <citation type="submission" date="2024-02" db="EMBL/GenBank/DDBJ databases">
        <title>Lysobacter Genome Sequencing and Mining.</title>
        <authorList>
            <person name="Bierman J."/>
            <person name="Walker M.C."/>
        </authorList>
    </citation>
    <scope>NUCLEOTIDE SEQUENCE [LARGE SCALE GENOMIC DNA]</scope>
    <source>
        <strain evidence="2 3">PB6250</strain>
    </source>
</reference>
<sequence length="480" mass="48519">MKVESNCFLVLVALGVFASAPFSAASSELGTLGGNLCVAIDVNDTGAAVGQCRTTDGDFAPTYWAVTGVTAMALPGLEVDGPCSTVGISGNGVIAGNCELGDNGEPFPVRWLTPSLPSTAPQLLNASTGHDRAEAQFINAFGTVAGTSTDPDGTDHPVLWKSGQTAATSLPVPGLLPPLLSSVAECHVAALADTPSPAVTGYCELRHGGAIAVKWTPNSAGGYSVASLPRISGGSNCTAAGINRDGYVGGTCEDADGDLAAVRWPPSGGSPAVLYGLPRESANGQQLIATAINSAGAIVGRFVTSDGKYRSFVWAPTGDPATEDGLDLGDLGGTVVVAQRIANNGGVIGIAENGRGAQAGFYWSATGSMQDLGTLGGATNHPVAISPNGEWIVGTSPISTGQRHAYRLGISRSGLTQSLMHEPRKNAQVAAGVSGCAGGHRFVSYKRGSPDGFCWKGSGYEGTPSFYALAIAIAGLVILL</sequence>
<dbReference type="RefSeq" id="WP_336130570.1">
    <property type="nucleotide sequence ID" value="NZ_JBANDL010000002.1"/>
</dbReference>
<feature type="signal peptide" evidence="1">
    <location>
        <begin position="1"/>
        <end position="24"/>
    </location>
</feature>
<proteinExistence type="predicted"/>
<organism evidence="2 3">
    <name type="scientific">Lysobacter firmicutimachus</name>
    <dbReference type="NCBI Taxonomy" id="1792846"/>
    <lineage>
        <taxon>Bacteria</taxon>
        <taxon>Pseudomonadati</taxon>
        <taxon>Pseudomonadota</taxon>
        <taxon>Gammaproteobacteria</taxon>
        <taxon>Lysobacterales</taxon>
        <taxon>Lysobacteraceae</taxon>
        <taxon>Lysobacter</taxon>
    </lineage>
</organism>
<evidence type="ECO:0000313" key="2">
    <source>
        <dbReference type="EMBL" id="MEI2453148.1"/>
    </source>
</evidence>
<evidence type="ECO:0000313" key="3">
    <source>
        <dbReference type="Proteomes" id="UP001387215"/>
    </source>
</evidence>